<dbReference type="Gene3D" id="3.30.470.160">
    <property type="entry name" value="Inositol polyphosphate kinase"/>
    <property type="match status" value="1"/>
</dbReference>
<evidence type="ECO:0000313" key="7">
    <source>
        <dbReference type="Proteomes" id="UP000041254"/>
    </source>
</evidence>
<comment type="similarity">
    <text evidence="1 4">Belongs to the inositol phosphokinase (IPK) family.</text>
</comment>
<keyword evidence="7" id="KW-1185">Reference proteome</keyword>
<dbReference type="AlphaFoldDB" id="A0A0G4EEK2"/>
<feature type="compositionally biased region" description="Basic and acidic residues" evidence="5">
    <location>
        <begin position="356"/>
        <end position="372"/>
    </location>
</feature>
<feature type="region of interest" description="Disordered" evidence="5">
    <location>
        <begin position="618"/>
        <end position="723"/>
    </location>
</feature>
<evidence type="ECO:0000256" key="5">
    <source>
        <dbReference type="SAM" id="MobiDB-lite"/>
    </source>
</evidence>
<evidence type="ECO:0000256" key="2">
    <source>
        <dbReference type="ARBA" id="ARBA00022679"/>
    </source>
</evidence>
<proteinExistence type="inferred from homology"/>
<dbReference type="EMBL" id="CDMY01000201">
    <property type="protein sequence ID" value="CEL93987.1"/>
    <property type="molecule type" value="Genomic_DNA"/>
</dbReference>
<name>A0A0G4EEK2_VITBC</name>
<dbReference type="SUPFAM" id="SSF56104">
    <property type="entry name" value="SAICAR synthase-like"/>
    <property type="match status" value="1"/>
</dbReference>
<feature type="region of interest" description="Disordered" evidence="5">
    <location>
        <begin position="274"/>
        <end position="301"/>
    </location>
</feature>
<keyword evidence="3 4" id="KW-0418">Kinase</keyword>
<dbReference type="OrthoDB" id="334010at2759"/>
<dbReference type="InterPro" id="IPR038286">
    <property type="entry name" value="IPK_sf"/>
</dbReference>
<dbReference type="VEuPathDB" id="CryptoDB:Vbra_20332"/>
<dbReference type="EC" id="2.7.-.-" evidence="4"/>
<dbReference type="GO" id="GO:0000828">
    <property type="term" value="F:inositol hexakisphosphate kinase activity"/>
    <property type="evidence" value="ECO:0007669"/>
    <property type="project" value="TreeGrafter"/>
</dbReference>
<feature type="region of interest" description="Disordered" evidence="5">
    <location>
        <begin position="395"/>
        <end position="424"/>
    </location>
</feature>
<feature type="compositionally biased region" description="Low complexity" evidence="5">
    <location>
        <begin position="413"/>
        <end position="422"/>
    </location>
</feature>
<organism evidence="6 7">
    <name type="scientific">Vitrella brassicaformis (strain CCMP3155)</name>
    <dbReference type="NCBI Taxonomy" id="1169540"/>
    <lineage>
        <taxon>Eukaryota</taxon>
        <taxon>Sar</taxon>
        <taxon>Alveolata</taxon>
        <taxon>Colpodellida</taxon>
        <taxon>Vitrellaceae</taxon>
        <taxon>Vitrella</taxon>
    </lineage>
</organism>
<dbReference type="Pfam" id="PF03770">
    <property type="entry name" value="IPK"/>
    <property type="match status" value="1"/>
</dbReference>
<evidence type="ECO:0000256" key="3">
    <source>
        <dbReference type="ARBA" id="ARBA00022777"/>
    </source>
</evidence>
<feature type="region of interest" description="Disordered" evidence="5">
    <location>
        <begin position="356"/>
        <end position="379"/>
    </location>
</feature>
<feature type="compositionally biased region" description="Pro residues" evidence="5">
    <location>
        <begin position="681"/>
        <end position="691"/>
    </location>
</feature>
<dbReference type="STRING" id="1169540.A0A0G4EEK2"/>
<dbReference type="Proteomes" id="UP000041254">
    <property type="component" value="Unassembled WGS sequence"/>
</dbReference>
<reference evidence="6 7" key="1">
    <citation type="submission" date="2014-11" db="EMBL/GenBank/DDBJ databases">
        <authorList>
            <person name="Zhu J."/>
            <person name="Qi W."/>
            <person name="Song R."/>
        </authorList>
    </citation>
    <scope>NUCLEOTIDE SEQUENCE [LARGE SCALE GENOMIC DNA]</scope>
</reference>
<dbReference type="InterPro" id="IPR005522">
    <property type="entry name" value="IPK"/>
</dbReference>
<dbReference type="PANTHER" id="PTHR12400:SF21">
    <property type="entry name" value="KINASE"/>
    <property type="match status" value="1"/>
</dbReference>
<feature type="compositionally biased region" description="Polar residues" evidence="5">
    <location>
        <begin position="877"/>
        <end position="889"/>
    </location>
</feature>
<protein>
    <recommendedName>
        <fullName evidence="4">Kinase</fullName>
        <ecNumber evidence="4">2.7.-.-</ecNumber>
    </recommendedName>
</protein>
<accession>A0A0G4EEK2</accession>
<dbReference type="GO" id="GO:0005634">
    <property type="term" value="C:nucleus"/>
    <property type="evidence" value="ECO:0007669"/>
    <property type="project" value="TreeGrafter"/>
</dbReference>
<feature type="region of interest" description="Disordered" evidence="5">
    <location>
        <begin position="824"/>
        <end position="917"/>
    </location>
</feature>
<evidence type="ECO:0000256" key="1">
    <source>
        <dbReference type="ARBA" id="ARBA00007374"/>
    </source>
</evidence>
<evidence type="ECO:0000313" key="6">
    <source>
        <dbReference type="EMBL" id="CEL93987.1"/>
    </source>
</evidence>
<evidence type="ECO:0000256" key="4">
    <source>
        <dbReference type="RuleBase" id="RU363090"/>
    </source>
</evidence>
<keyword evidence="2 4" id="KW-0808">Transferase</keyword>
<dbReference type="GO" id="GO:0046854">
    <property type="term" value="P:phosphatidylinositol phosphate biosynthetic process"/>
    <property type="evidence" value="ECO:0007669"/>
    <property type="project" value="TreeGrafter"/>
</dbReference>
<dbReference type="GO" id="GO:0032958">
    <property type="term" value="P:inositol phosphate biosynthetic process"/>
    <property type="evidence" value="ECO:0007669"/>
    <property type="project" value="InterPro"/>
</dbReference>
<dbReference type="PANTHER" id="PTHR12400">
    <property type="entry name" value="INOSITOL POLYPHOSPHATE KINASE"/>
    <property type="match status" value="1"/>
</dbReference>
<feature type="region of interest" description="Disordered" evidence="5">
    <location>
        <begin position="747"/>
        <end position="767"/>
    </location>
</feature>
<dbReference type="GO" id="GO:0005737">
    <property type="term" value="C:cytoplasm"/>
    <property type="evidence" value="ECO:0007669"/>
    <property type="project" value="TreeGrafter"/>
</dbReference>
<dbReference type="InParanoid" id="A0A0G4EEK2"/>
<gene>
    <name evidence="6" type="ORF">Vbra_20332</name>
</gene>
<sequence length="1017" mass="109555">MLRLSAVDEYPYQVGGHTQLVKPRGSALVYKPLNANEHRFYEKLRALGGTCVVEAHSALQLIRKFTPRYFGSKEVVLGSGHMMQVIMLEDLVDGFRRPCVLDLKMGRRQRKLNASPEKERRQEIKSLTTTSHSLGFRICGCQLYDRQADRYHLRSKLWGRRLDEGMVERTLELFLYDGHRVEANLILPLLEKLQTLAKGIGEARHYRFWSSSLLVVYDGGLPTPHERCKSVDIRLIDFANTIYLADNPTADCEYLFGLKNLSDVLQRIATRHTPSALAPPPLPRAHSSPHHPHPHPAAQQQHKLEDLLADIDSHVCVGEDTDDAAAGRLGSCRPQRREPSVVCVVKRRGSDWTDRRTIARPRTSTEEGRGEGEGTPAIGTDASVRARRESKVLDNMAPPAQTQPDTVWRGQVSSDDSSKSTSLVGGESLWVQLASTETLQAPSETAEGETPAAGSLMNPRELGWFGSGVMSLAPAADTDIERDTVGGVAEQGEEGPSGGAGVAGAVVMGVEDDPCDTWDMPMDAGRAGRWDGIGGCDDDRASEMADTDQYYCLRRCLSAPRIGGSSASHHHLLALIDDLPEDQTTYAVVHMSDDKEPYLWLPFPSHPSRPPPCYLYSSYTQDQQHPHHHQQAPFGRSPCPSFLDPTPPNSARSTPATGPLIDGEQDGTAGNGVLSSLLPAPLFPPDTPWAHPPNCNTQASFPAPAPSPPLQEQSSHGSCDVSPNHSAFGNIASAPPLSHLAASRANTKVTIPPPPVPSDSPDSPVRLHSRGLRRCTTSEQHTGACSPMRPLGLLTPASRSFYRGGEGGGGAPVFLNRLASFPAGVRGGGGDKEPTTPISFSVLKRRSKPKASRPNSLPPRSRMRPRPLLIPYHRQLSAAQKRSPDQQPASSKVVESGASGGGGLPSPTSVCERGSCSSEDSTAARTGCISASASPLASPTDAQTEATPVLQTADRAGENATPTFPLLPTSHESNASFPGADGATITLVHCGGGAVWRERASSLVGRCIESMRGERKE</sequence>